<feature type="compositionally biased region" description="Polar residues" evidence="5">
    <location>
        <begin position="428"/>
        <end position="441"/>
    </location>
</feature>
<evidence type="ECO:0000313" key="8">
    <source>
        <dbReference type="Proteomes" id="UP000595373"/>
    </source>
</evidence>
<evidence type="ECO:0000256" key="2">
    <source>
        <dbReference type="ARBA" id="ARBA00022656"/>
    </source>
</evidence>
<feature type="region of interest" description="Disordered" evidence="5">
    <location>
        <begin position="428"/>
        <end position="456"/>
    </location>
</feature>
<protein>
    <submittedName>
        <fullName evidence="7">VENN motif pre-toxin domain-containing protein</fullName>
    </submittedName>
</protein>
<evidence type="ECO:0000256" key="4">
    <source>
        <dbReference type="ARBA" id="ARBA00023026"/>
    </source>
</evidence>
<evidence type="ECO:0000256" key="3">
    <source>
        <dbReference type="ARBA" id="ARBA00022913"/>
    </source>
</evidence>
<dbReference type="RefSeq" id="WP_075293976.1">
    <property type="nucleotide sequence ID" value="NZ_CP066558.1"/>
</dbReference>
<name>A0A9Q7E5Y5_HISSO</name>
<reference evidence="7 8" key="1">
    <citation type="submission" date="2020-12" db="EMBL/GenBank/DDBJ databases">
        <title>ASc-MMNZ-VFA-070.</title>
        <authorList>
            <person name="Schryvers A."/>
            <person name="Mostafa Nazari M."/>
            <person name="Farshchi Andisi V."/>
            <person name="Timsit E."/>
            <person name="Walter Morck D."/>
        </authorList>
    </citation>
    <scope>NUCLEOTIDE SEQUENCE [LARGE SCALE GENOMIC DNA]</scope>
    <source>
        <strain evidence="7 8">ASc-MMNZ-VFA-070</strain>
    </source>
</reference>
<dbReference type="GO" id="GO:0090729">
    <property type="term" value="F:toxin activity"/>
    <property type="evidence" value="ECO:0007669"/>
    <property type="project" value="UniProtKB-KW"/>
</dbReference>
<feature type="compositionally biased region" description="Basic and acidic residues" evidence="5">
    <location>
        <begin position="445"/>
        <end position="456"/>
    </location>
</feature>
<dbReference type="InterPro" id="IPR006914">
    <property type="entry name" value="VENN_dom"/>
</dbReference>
<proteinExistence type="predicted"/>
<organism evidence="7 8">
    <name type="scientific">Histophilus somni</name>
    <name type="common">Haemophilus somnus</name>
    <dbReference type="NCBI Taxonomy" id="731"/>
    <lineage>
        <taxon>Bacteria</taxon>
        <taxon>Pseudomonadati</taxon>
        <taxon>Pseudomonadota</taxon>
        <taxon>Gammaproteobacteria</taxon>
        <taxon>Pasteurellales</taxon>
        <taxon>Pasteurellaceae</taxon>
        <taxon>Histophilus</taxon>
    </lineage>
</organism>
<dbReference type="AlphaFoldDB" id="A0A9Q7E5Y5"/>
<evidence type="ECO:0000256" key="5">
    <source>
        <dbReference type="SAM" id="MobiDB-lite"/>
    </source>
</evidence>
<evidence type="ECO:0000256" key="1">
    <source>
        <dbReference type="ARBA" id="ARBA00004219"/>
    </source>
</evidence>
<feature type="domain" description="VENN motif-containing" evidence="6">
    <location>
        <begin position="141"/>
        <end position="201"/>
    </location>
</feature>
<dbReference type="Proteomes" id="UP000595373">
    <property type="component" value="Chromosome"/>
</dbReference>
<keyword evidence="3" id="KW-1266">Target cell cytoplasm</keyword>
<keyword evidence="4" id="KW-0843">Virulence</keyword>
<gene>
    <name evidence="7" type="ORF">JFL49_03930</name>
</gene>
<evidence type="ECO:0000313" key="7">
    <source>
        <dbReference type="EMBL" id="QQF83060.1"/>
    </source>
</evidence>
<evidence type="ECO:0000259" key="6">
    <source>
        <dbReference type="Pfam" id="PF04829"/>
    </source>
</evidence>
<dbReference type="Pfam" id="PF04829">
    <property type="entry name" value="PT-VENN"/>
    <property type="match status" value="1"/>
</dbReference>
<comment type="subcellular location">
    <subcellularLocation>
        <location evidence="1">Target cell</location>
        <location evidence="1">Target cell cytoplasm</location>
    </subcellularLocation>
</comment>
<keyword evidence="2" id="KW-0800">Toxin</keyword>
<accession>A0A9Q7E5Y5</accession>
<sequence length="456" mass="48995">MAEKSLEQVQGNPNASSSEIEAKLTALIEATQAQKQWDNNGTYNRTAKVLTTVLTSVLANQSAGAIGTKLAGPTVNNLIKQATTDENGDVNLPLHILAHATWGAIEATVADGNAAAGAVSAATAELAAPRLAKLLYNKTEVSQLTAEERQHIITLSSIAGAVAGGVTSQANKQSNTTANTLQNAALGGEIGKSAVEFNALSLKDVYQYQKALKAAIQNGESVDEVHKKFRELSEKQRAELFANCEIECRVTVPNELLKAVGLADELSGAFNNWLSGLPADEQTKFYQLVEEENAKTIEVLKAQQSGLEKGAELALGAVLLFAKEDALQGPKSSFAKKAKNPEQKPTRKMVVEENVVLEDGLVVSYKSNSKHIDGKDPDAGLEPNNVIELFKKSIPSSKIDVKKDVRYAIDNKGNIHRFFGDKNSSEFHWSGSTSDHSNPLNENKIPNDIKKQLKGK</sequence>
<keyword evidence="8" id="KW-1185">Reference proteome</keyword>
<dbReference type="EMBL" id="CP066558">
    <property type="protein sequence ID" value="QQF83060.1"/>
    <property type="molecule type" value="Genomic_DNA"/>
</dbReference>